<sequence>MRLVERHIIKQNNKWFREIDQMSFLSKNLFNCAVYLCRQAFFKNQPIPTLNQIYHSLKNSDDYKALPSKVAQLVFKQVDKCFKSYQKTKKEYDLNPGKFLGEPKLPKYKHSSKGRNILAFNNQAFSKKALKKGLISPSGLSVFIKTKLAEIEEIRIIPKNNVYIIEAVYEQEEPPVVTNNRIAAIDIGLNNLATVSSNCLDFKTFIVCGKAIKSCNQFYNKVKASLQSQLPKNQKAQSQSAGRQRSELCKRTSRKIEALTLKRNNKVDYYLHTASRFIVNHLASQNITHLIIGKNENWKQSINLGSKNNQNFTSIPHARFIQQIEYKAQLVGIKVQISEESYTSKCSFLDLEPIKKHEQYLGRRIKRGLFRSNSGKIYSADLNGSLNILRKVVGDSIFDRNSIERLVVSPVRLTPYQARNI</sequence>
<proteinExistence type="inferred from homology"/>
<evidence type="ECO:0000313" key="7">
    <source>
        <dbReference type="EMBL" id="PHK00849.1"/>
    </source>
</evidence>
<keyword evidence="4" id="KW-0233">DNA recombination</keyword>
<feature type="domain" description="Cas12f1-like TNB" evidence="6">
    <location>
        <begin position="317"/>
        <end position="388"/>
    </location>
</feature>
<dbReference type="NCBIfam" id="NF040570">
    <property type="entry name" value="guided_TnpB"/>
    <property type="match status" value="1"/>
</dbReference>
<protein>
    <submittedName>
        <fullName evidence="7">Transposase</fullName>
    </submittedName>
</protein>
<dbReference type="AlphaFoldDB" id="A0A9Q5Z9A1"/>
<evidence type="ECO:0000256" key="2">
    <source>
        <dbReference type="ARBA" id="ARBA00022578"/>
    </source>
</evidence>
<gene>
    <name evidence="7" type="ORF">VF08_23160</name>
</gene>
<dbReference type="Proteomes" id="UP000222310">
    <property type="component" value="Unassembled WGS sequence"/>
</dbReference>
<name>A0A9Q5Z9A1_NOSLI</name>
<dbReference type="Pfam" id="PF07282">
    <property type="entry name" value="Cas12f1-like_TNB"/>
    <property type="match status" value="1"/>
</dbReference>
<keyword evidence="3" id="KW-0238">DNA-binding</keyword>
<organism evidence="7 8">
    <name type="scientific">Nostoc linckia z8</name>
    <dbReference type="NCBI Taxonomy" id="1628746"/>
    <lineage>
        <taxon>Bacteria</taxon>
        <taxon>Bacillati</taxon>
        <taxon>Cyanobacteriota</taxon>
        <taxon>Cyanophyceae</taxon>
        <taxon>Nostocales</taxon>
        <taxon>Nostocaceae</taxon>
        <taxon>Nostoc</taxon>
    </lineage>
</organism>
<dbReference type="GO" id="GO:0003677">
    <property type="term" value="F:DNA binding"/>
    <property type="evidence" value="ECO:0007669"/>
    <property type="project" value="UniProtKB-KW"/>
</dbReference>
<accession>A0A9Q5Z9A1</accession>
<evidence type="ECO:0000256" key="3">
    <source>
        <dbReference type="ARBA" id="ARBA00023125"/>
    </source>
</evidence>
<evidence type="ECO:0000313" key="8">
    <source>
        <dbReference type="Proteomes" id="UP000222310"/>
    </source>
</evidence>
<dbReference type="InterPro" id="IPR010095">
    <property type="entry name" value="Cas12f1-like_TNB"/>
</dbReference>
<feature type="domain" description="Probable transposase IS891/IS1136/IS1341" evidence="5">
    <location>
        <begin position="168"/>
        <end position="298"/>
    </location>
</feature>
<dbReference type="InterPro" id="IPR001959">
    <property type="entry name" value="Transposase"/>
</dbReference>
<comment type="caution">
    <text evidence="7">The sequence shown here is derived from an EMBL/GenBank/DDBJ whole genome shotgun (WGS) entry which is preliminary data.</text>
</comment>
<dbReference type="GeneID" id="57096094"/>
<dbReference type="GO" id="GO:0032196">
    <property type="term" value="P:transposition"/>
    <property type="evidence" value="ECO:0007669"/>
    <property type="project" value="UniProtKB-KW"/>
</dbReference>
<dbReference type="EMBL" id="LAHD01000077">
    <property type="protein sequence ID" value="PHK00849.1"/>
    <property type="molecule type" value="Genomic_DNA"/>
</dbReference>
<dbReference type="NCBIfam" id="TIGR01766">
    <property type="entry name" value="IS200/IS605 family accessory protein TnpB-like domain"/>
    <property type="match status" value="1"/>
</dbReference>
<reference evidence="7 8" key="1">
    <citation type="submission" date="2015-02" db="EMBL/GenBank/DDBJ databases">
        <title>Nostoc linckia genome annotation.</title>
        <authorList>
            <person name="Zhou Z."/>
        </authorList>
    </citation>
    <scope>NUCLEOTIDE SEQUENCE [LARGE SCALE GENOMIC DNA]</scope>
    <source>
        <strain evidence="8">z8</strain>
    </source>
</reference>
<evidence type="ECO:0000259" key="5">
    <source>
        <dbReference type="Pfam" id="PF01385"/>
    </source>
</evidence>
<evidence type="ECO:0000259" key="6">
    <source>
        <dbReference type="Pfam" id="PF07282"/>
    </source>
</evidence>
<keyword evidence="2" id="KW-0815">Transposition</keyword>
<dbReference type="RefSeq" id="WP_099069088.1">
    <property type="nucleotide sequence ID" value="NZ_LAHD01000077.1"/>
</dbReference>
<dbReference type="Pfam" id="PF01385">
    <property type="entry name" value="OrfB_IS605"/>
    <property type="match status" value="1"/>
</dbReference>
<comment type="similarity">
    <text evidence="1">In the C-terminal section; belongs to the transposase 35 family.</text>
</comment>
<evidence type="ECO:0000256" key="4">
    <source>
        <dbReference type="ARBA" id="ARBA00023172"/>
    </source>
</evidence>
<dbReference type="GO" id="GO:0006310">
    <property type="term" value="P:DNA recombination"/>
    <property type="evidence" value="ECO:0007669"/>
    <property type="project" value="UniProtKB-KW"/>
</dbReference>
<evidence type="ECO:0000256" key="1">
    <source>
        <dbReference type="ARBA" id="ARBA00008761"/>
    </source>
</evidence>